<feature type="compositionally biased region" description="Basic and acidic residues" evidence="1">
    <location>
        <begin position="70"/>
        <end position="85"/>
    </location>
</feature>
<dbReference type="Proteomes" id="UP000773850">
    <property type="component" value="Unassembled WGS sequence"/>
</dbReference>
<dbReference type="RefSeq" id="WP_049626095.1">
    <property type="nucleotide sequence ID" value="NZ_LDNU01000024.1"/>
</dbReference>
<feature type="region of interest" description="Disordered" evidence="1">
    <location>
        <begin position="70"/>
        <end position="93"/>
    </location>
</feature>
<protein>
    <submittedName>
        <fullName evidence="2">Methyl-accepting chemotaxis protein</fullName>
    </submittedName>
</protein>
<sequence>MLNYIQEQCRYADEVMQELEQSAALFGETREMILRHIADASVVDEKLAEGIKQLPMATTLKERYGCRQPYDRKERERWSKDEPRFLSRKPSPG</sequence>
<reference evidence="2 3" key="1">
    <citation type="submission" date="2016-03" db="EMBL/GenBank/DDBJ databases">
        <title>Spore heat resistance.</title>
        <authorList>
            <person name="Boekhorst J."/>
            <person name="Berendsen E.M."/>
            <person name="Wells-Bennik M.H."/>
            <person name="Kuipers O.P."/>
        </authorList>
    </citation>
    <scope>NUCLEOTIDE SEQUENCE [LARGE SCALE GENOMIC DNA]</scope>
    <source>
        <strain evidence="2 3">GS8</strain>
    </source>
</reference>
<proteinExistence type="predicted"/>
<evidence type="ECO:0000313" key="2">
    <source>
        <dbReference type="EMBL" id="KAF6510957.1"/>
    </source>
</evidence>
<accession>A0ABQ7HFN2</accession>
<evidence type="ECO:0000256" key="1">
    <source>
        <dbReference type="SAM" id="MobiDB-lite"/>
    </source>
</evidence>
<name>A0ABQ7HFN2_GEOSE</name>
<keyword evidence="3" id="KW-1185">Reference proteome</keyword>
<dbReference type="EMBL" id="LUCS01000027">
    <property type="protein sequence ID" value="KAF6510957.1"/>
    <property type="molecule type" value="Genomic_DNA"/>
</dbReference>
<evidence type="ECO:0000313" key="3">
    <source>
        <dbReference type="Proteomes" id="UP000773850"/>
    </source>
</evidence>
<gene>
    <name evidence="2" type="ORF">GS8_1628</name>
</gene>
<organism evidence="2 3">
    <name type="scientific">Geobacillus stearothermophilus</name>
    <name type="common">Bacillus stearothermophilus</name>
    <dbReference type="NCBI Taxonomy" id="1422"/>
    <lineage>
        <taxon>Bacteria</taxon>
        <taxon>Bacillati</taxon>
        <taxon>Bacillota</taxon>
        <taxon>Bacilli</taxon>
        <taxon>Bacillales</taxon>
        <taxon>Anoxybacillaceae</taxon>
        <taxon>Geobacillus</taxon>
    </lineage>
</organism>
<comment type="caution">
    <text evidence="2">The sequence shown here is derived from an EMBL/GenBank/DDBJ whole genome shotgun (WGS) entry which is preliminary data.</text>
</comment>